<accession>A0A4U8YMT4</accession>
<feature type="domain" description="PAC" evidence="8">
    <location>
        <begin position="460"/>
        <end position="511"/>
    </location>
</feature>
<dbReference type="InterPro" id="IPR009057">
    <property type="entry name" value="Homeodomain-like_sf"/>
</dbReference>
<dbReference type="PROSITE" id="PS00676">
    <property type="entry name" value="SIGMA54_INTERACT_2"/>
    <property type="match status" value="1"/>
</dbReference>
<keyword evidence="10" id="KW-1185">Reference proteome</keyword>
<dbReference type="InterPro" id="IPR003593">
    <property type="entry name" value="AAA+_ATPase"/>
</dbReference>
<keyword evidence="3" id="KW-0805">Transcription regulation</keyword>
<evidence type="ECO:0000313" key="9">
    <source>
        <dbReference type="EMBL" id="VFQ44847.1"/>
    </source>
</evidence>
<dbReference type="PROSITE" id="PS50045">
    <property type="entry name" value="SIGMA54_INTERACT_4"/>
    <property type="match status" value="1"/>
</dbReference>
<dbReference type="InterPro" id="IPR000014">
    <property type="entry name" value="PAS"/>
</dbReference>
<dbReference type="Pfam" id="PF25601">
    <property type="entry name" value="AAA_lid_14"/>
    <property type="match status" value="1"/>
</dbReference>
<dbReference type="InterPro" id="IPR000700">
    <property type="entry name" value="PAS-assoc_C"/>
</dbReference>
<dbReference type="SUPFAM" id="SSF55785">
    <property type="entry name" value="PYP-like sensor domain (PAS domain)"/>
    <property type="match status" value="4"/>
</dbReference>
<dbReference type="SMART" id="SM00091">
    <property type="entry name" value="PAS"/>
    <property type="match status" value="4"/>
</dbReference>
<name>A0A4U8YMT4_9BACT</name>
<dbReference type="Gene3D" id="3.40.50.300">
    <property type="entry name" value="P-loop containing nucleotide triphosphate hydrolases"/>
    <property type="match status" value="1"/>
</dbReference>
<feature type="domain" description="PAS" evidence="7">
    <location>
        <begin position="130"/>
        <end position="203"/>
    </location>
</feature>
<evidence type="ECO:0000256" key="1">
    <source>
        <dbReference type="ARBA" id="ARBA00022741"/>
    </source>
</evidence>
<dbReference type="SUPFAM" id="SSF52540">
    <property type="entry name" value="P-loop containing nucleoside triphosphate hydrolases"/>
    <property type="match status" value="1"/>
</dbReference>
<dbReference type="SMART" id="SM00382">
    <property type="entry name" value="AAA"/>
    <property type="match status" value="1"/>
</dbReference>
<reference evidence="9 10" key="1">
    <citation type="submission" date="2019-03" db="EMBL/GenBank/DDBJ databases">
        <authorList>
            <person name="Nijsse B."/>
        </authorList>
    </citation>
    <scope>NUCLEOTIDE SEQUENCE [LARGE SCALE GENOMIC DNA]</scope>
    <source>
        <strain evidence="9">Desulfoluna butyratoxydans MSL71</strain>
    </source>
</reference>
<dbReference type="InterPro" id="IPR002078">
    <property type="entry name" value="Sigma_54_int"/>
</dbReference>
<feature type="domain" description="PAS" evidence="7">
    <location>
        <begin position="385"/>
        <end position="427"/>
    </location>
</feature>
<dbReference type="InterPro" id="IPR027417">
    <property type="entry name" value="P-loop_NTPase"/>
</dbReference>
<dbReference type="SMART" id="SM00086">
    <property type="entry name" value="PAC"/>
    <property type="match status" value="3"/>
</dbReference>
<organism evidence="9 10">
    <name type="scientific">Desulfoluna butyratoxydans</name>
    <dbReference type="NCBI Taxonomy" id="231438"/>
    <lineage>
        <taxon>Bacteria</taxon>
        <taxon>Pseudomonadati</taxon>
        <taxon>Thermodesulfobacteriota</taxon>
        <taxon>Desulfobacteria</taxon>
        <taxon>Desulfobacterales</taxon>
        <taxon>Desulfolunaceae</taxon>
        <taxon>Desulfoluna</taxon>
    </lineage>
</organism>
<dbReference type="PRINTS" id="PR01590">
    <property type="entry name" value="HTHFIS"/>
</dbReference>
<evidence type="ECO:0000259" key="7">
    <source>
        <dbReference type="PROSITE" id="PS50112"/>
    </source>
</evidence>
<dbReference type="GO" id="GO:0006355">
    <property type="term" value="P:regulation of DNA-templated transcription"/>
    <property type="evidence" value="ECO:0007669"/>
    <property type="project" value="InterPro"/>
</dbReference>
<dbReference type="PROSITE" id="PS51257">
    <property type="entry name" value="PROKAR_LIPOPROTEIN"/>
    <property type="match status" value="1"/>
</dbReference>
<dbReference type="Proteomes" id="UP000507962">
    <property type="component" value="Unassembled WGS sequence"/>
</dbReference>
<dbReference type="InterPro" id="IPR001610">
    <property type="entry name" value="PAC"/>
</dbReference>
<feature type="domain" description="PAS" evidence="7">
    <location>
        <begin position="255"/>
        <end position="325"/>
    </location>
</feature>
<dbReference type="PROSITE" id="PS00688">
    <property type="entry name" value="SIGMA54_INTERACT_3"/>
    <property type="match status" value="1"/>
</dbReference>
<dbReference type="CDD" id="cd00009">
    <property type="entry name" value="AAA"/>
    <property type="match status" value="1"/>
</dbReference>
<dbReference type="Pfam" id="PF13426">
    <property type="entry name" value="PAS_9"/>
    <property type="match status" value="1"/>
</dbReference>
<dbReference type="EMBL" id="CAADHO010000004">
    <property type="protein sequence ID" value="VFQ44847.1"/>
    <property type="molecule type" value="Genomic_DNA"/>
</dbReference>
<protein>
    <submittedName>
        <fullName evidence="9">Pas fold-3</fullName>
    </submittedName>
</protein>
<dbReference type="PANTHER" id="PTHR32071">
    <property type="entry name" value="TRANSCRIPTIONAL REGULATORY PROTEIN"/>
    <property type="match status" value="1"/>
</dbReference>
<dbReference type="InterPro" id="IPR002197">
    <property type="entry name" value="HTH_Fis"/>
</dbReference>
<dbReference type="InterPro" id="IPR025944">
    <property type="entry name" value="Sigma_54_int_dom_CS"/>
</dbReference>
<evidence type="ECO:0000259" key="8">
    <source>
        <dbReference type="PROSITE" id="PS50113"/>
    </source>
</evidence>
<keyword evidence="2" id="KW-0067">ATP-binding</keyword>
<sequence length="849" mass="95388">MKESSLFKSVFNATPIIIGILSCDGTFLEYNESLKKVSGYADDELRNLTIRDIIAPDDYEEVTKNFTSLVCGELTSLRMTRRFICKDGDVFWADVSSSPICGSDGKVRAVTCTAFDMTRQNNMGVALRRRTESLEAHFEKQGEAVVVLDEEMRILRVNRIFEEASGYSEAEAAGAGGLAQFIHREDMETLKRYHRMRREQQGGVPEAYPCRLIDSKGAVRERTVKVSMIPGTGRSLVAIKGCMPEAPATPPARNMGEIFRLIAENSTDVVFITDLDLAVTYVSPSVKRVTGYTQEEFKLLKLQEFFSEESYLRAKQMLKDGLLGEYNAHVPLTTEYQCLHKDGTSRWIETITKLILTEYGHPVGITGASRDITERKQAEEALRRSEIKYRMLTEEIKDVVFGLTPDLRIDYISPVVSEFSGYSPEEMTHTHISQYLDSSQELDTALVLLEQAFCGNSTSTVYDFRFRAKDRPDFYVEVSCNPIYEGGKVILLQCVARDVTQRKQAEAALKEREQQLSVENIYLKRSIQKSERFGNIIGKSEAMQRVYELIIQAASSPANVVISGESGTGKELAARAIHDMSPRADKPFVPVNCGAIPESIIESEFFGYKKGAFTGAMCDKAGFLDLADGGTLFLDEVGEIGLNMQVKLLRALEGGGYTPIGSNRVKHASFSIVAATNRDLTELVRIRKMREDFFFRIHVIPIRLPPLRHRAEDIPLLIDHFFMKAGTDKPLPRISSKVRRSFMAYTWPGNVRELQNVLNRFLALNKVDFTGMPGGETSIPPGRARIDTAPGGDSCTLASQVERFEKEIIQSHLNRYQWNRSRVAQVLKIDRKTLASKIKKFKIAPVDEE</sequence>
<dbReference type="GO" id="GO:0043565">
    <property type="term" value="F:sequence-specific DNA binding"/>
    <property type="evidence" value="ECO:0007669"/>
    <property type="project" value="InterPro"/>
</dbReference>
<feature type="domain" description="PAS" evidence="7">
    <location>
        <begin position="3"/>
        <end position="73"/>
    </location>
</feature>
<dbReference type="GO" id="GO:0005524">
    <property type="term" value="F:ATP binding"/>
    <property type="evidence" value="ECO:0007669"/>
    <property type="project" value="UniProtKB-KW"/>
</dbReference>
<keyword evidence="1" id="KW-0547">Nucleotide-binding</keyword>
<evidence type="ECO:0000256" key="3">
    <source>
        <dbReference type="ARBA" id="ARBA00023015"/>
    </source>
</evidence>
<dbReference type="RefSeq" id="WP_180140814.1">
    <property type="nucleotide sequence ID" value="NZ_CAADHO010000004.1"/>
</dbReference>
<feature type="domain" description="PAC" evidence="8">
    <location>
        <begin position="332"/>
        <end position="384"/>
    </location>
</feature>
<dbReference type="InterPro" id="IPR035965">
    <property type="entry name" value="PAS-like_dom_sf"/>
</dbReference>
<dbReference type="NCBIfam" id="TIGR00229">
    <property type="entry name" value="sensory_box"/>
    <property type="match status" value="4"/>
</dbReference>
<dbReference type="Pfam" id="PF00158">
    <property type="entry name" value="Sigma54_activat"/>
    <property type="match status" value="1"/>
</dbReference>
<dbReference type="CDD" id="cd00130">
    <property type="entry name" value="PAS"/>
    <property type="match status" value="4"/>
</dbReference>
<dbReference type="PROSITE" id="PS50112">
    <property type="entry name" value="PAS"/>
    <property type="match status" value="4"/>
</dbReference>
<dbReference type="AlphaFoldDB" id="A0A4U8YMT4"/>
<dbReference type="InterPro" id="IPR013655">
    <property type="entry name" value="PAS_fold_3"/>
</dbReference>
<gene>
    <name evidence="9" type="ORF">MSL71_25040</name>
</gene>
<dbReference type="FunFam" id="3.40.50.300:FF:000006">
    <property type="entry name" value="DNA-binding transcriptional regulator NtrC"/>
    <property type="match status" value="1"/>
</dbReference>
<evidence type="ECO:0000256" key="5">
    <source>
        <dbReference type="ARBA" id="ARBA00023163"/>
    </source>
</evidence>
<dbReference type="SUPFAM" id="SSF46689">
    <property type="entry name" value="Homeodomain-like"/>
    <property type="match status" value="1"/>
</dbReference>
<feature type="domain" description="PAC" evidence="8">
    <location>
        <begin position="73"/>
        <end position="129"/>
    </location>
</feature>
<evidence type="ECO:0000256" key="4">
    <source>
        <dbReference type="ARBA" id="ARBA00023125"/>
    </source>
</evidence>
<dbReference type="Pfam" id="PF02954">
    <property type="entry name" value="HTH_8"/>
    <property type="match status" value="1"/>
</dbReference>
<dbReference type="InterPro" id="IPR025943">
    <property type="entry name" value="Sigma_54_int_dom_ATP-bd_2"/>
</dbReference>
<evidence type="ECO:0000256" key="2">
    <source>
        <dbReference type="ARBA" id="ARBA00022840"/>
    </source>
</evidence>
<dbReference type="Gene3D" id="1.10.8.60">
    <property type="match status" value="1"/>
</dbReference>
<dbReference type="PANTHER" id="PTHR32071:SF57">
    <property type="entry name" value="C4-DICARBOXYLATE TRANSPORT TRANSCRIPTIONAL REGULATORY PROTEIN DCTD"/>
    <property type="match status" value="1"/>
</dbReference>
<dbReference type="PROSITE" id="PS50113">
    <property type="entry name" value="PAC"/>
    <property type="match status" value="3"/>
</dbReference>
<dbReference type="Gene3D" id="3.30.450.20">
    <property type="entry name" value="PAS domain"/>
    <property type="match status" value="4"/>
</dbReference>
<evidence type="ECO:0000259" key="6">
    <source>
        <dbReference type="PROSITE" id="PS50045"/>
    </source>
</evidence>
<proteinExistence type="predicted"/>
<dbReference type="Pfam" id="PF08447">
    <property type="entry name" value="PAS_3"/>
    <property type="match status" value="2"/>
</dbReference>
<evidence type="ECO:0000313" key="10">
    <source>
        <dbReference type="Proteomes" id="UP000507962"/>
    </source>
</evidence>
<dbReference type="Gene3D" id="1.10.10.60">
    <property type="entry name" value="Homeodomain-like"/>
    <property type="match status" value="1"/>
</dbReference>
<feature type="domain" description="Sigma-54 factor interaction" evidence="6">
    <location>
        <begin position="536"/>
        <end position="763"/>
    </location>
</feature>
<keyword evidence="4" id="KW-0238">DNA-binding</keyword>
<dbReference type="InterPro" id="IPR058031">
    <property type="entry name" value="AAA_lid_NorR"/>
</dbReference>
<keyword evidence="5" id="KW-0804">Transcription</keyword>